<dbReference type="RefSeq" id="WP_310300230.1">
    <property type="nucleotide sequence ID" value="NZ_BAAAPS010000001.1"/>
</dbReference>
<dbReference type="InterPro" id="IPR036388">
    <property type="entry name" value="WH-like_DNA-bd_sf"/>
</dbReference>
<evidence type="ECO:0000313" key="3">
    <source>
        <dbReference type="EMBL" id="MDR7361772.1"/>
    </source>
</evidence>
<proteinExistence type="predicted"/>
<dbReference type="InterPro" id="IPR001279">
    <property type="entry name" value="Metallo-B-lactamas"/>
</dbReference>
<evidence type="ECO:0000256" key="1">
    <source>
        <dbReference type="SAM" id="MobiDB-lite"/>
    </source>
</evidence>
<evidence type="ECO:0000259" key="2">
    <source>
        <dbReference type="SMART" id="SM00849"/>
    </source>
</evidence>
<dbReference type="SUPFAM" id="SSF56281">
    <property type="entry name" value="Metallo-hydrolase/oxidoreductase"/>
    <property type="match status" value="1"/>
</dbReference>
<comment type="caution">
    <text evidence="3">The sequence shown here is derived from an EMBL/GenBank/DDBJ whole genome shotgun (WGS) entry which is preliminary data.</text>
</comment>
<dbReference type="InterPro" id="IPR050662">
    <property type="entry name" value="Sec-metab_biosynth-thioest"/>
</dbReference>
<name>A0ABU2BT11_9ACTN</name>
<dbReference type="Proteomes" id="UP001183648">
    <property type="component" value="Unassembled WGS sequence"/>
</dbReference>
<feature type="region of interest" description="Disordered" evidence="1">
    <location>
        <begin position="1"/>
        <end position="24"/>
    </location>
</feature>
<dbReference type="Gene3D" id="1.10.10.10">
    <property type="entry name" value="Winged helix-like DNA-binding domain superfamily/Winged helix DNA-binding domain"/>
    <property type="match status" value="1"/>
</dbReference>
<evidence type="ECO:0000313" key="4">
    <source>
        <dbReference type="Proteomes" id="UP001183648"/>
    </source>
</evidence>
<accession>A0ABU2BT11</accession>
<keyword evidence="4" id="KW-1185">Reference proteome</keyword>
<feature type="compositionally biased region" description="Acidic residues" evidence="1">
    <location>
        <begin position="1"/>
        <end position="11"/>
    </location>
</feature>
<dbReference type="InterPro" id="IPR036866">
    <property type="entry name" value="RibonucZ/Hydroxyglut_hydro"/>
</dbReference>
<feature type="domain" description="Metallo-beta-lactamase" evidence="2">
    <location>
        <begin position="50"/>
        <end position="263"/>
    </location>
</feature>
<organism evidence="3 4">
    <name type="scientific">Nocardioides marmoribigeumensis</name>
    <dbReference type="NCBI Taxonomy" id="433649"/>
    <lineage>
        <taxon>Bacteria</taxon>
        <taxon>Bacillati</taxon>
        <taxon>Actinomycetota</taxon>
        <taxon>Actinomycetes</taxon>
        <taxon>Propionibacteriales</taxon>
        <taxon>Nocardioidaceae</taxon>
        <taxon>Nocardioides</taxon>
    </lineage>
</organism>
<sequence length="357" mass="39222">MTDPTDADAMTDLEGRPFAGRGQWTEPTTEQVAPGVHRVPLPLPMDGLRAINVYVLETPGGLTCIDAGWAIEVGRELLGEGLRRIGHDVRDVTRFLVTHAHRDHYTQAVTVRREFGNATIDLGVGDKPTLDLFNSGDLEADPTVARLRMGGAFDVAAGWEDMFRGADPDISMWELPDRWLEEEQQIELGDRVLHAVPTPGHTAGHFVFADHERGVLFAGDHVLPTITPSVGFELVFADNPLAAFLGSLRKVREMPDLVLLPAHGPVAPSSHARVDELLAHHDDRLEQCLAKVGPDGSTAHDVATELTWTRHERLFSELDAFNGAMATMETMVHLDLLASRGRLVRDEVDGTAVYRPR</sequence>
<dbReference type="PANTHER" id="PTHR23131:SF4">
    <property type="entry name" value="METALLO-BETA-LACTAMASE SUPERFAMILY POTEIN"/>
    <property type="match status" value="1"/>
</dbReference>
<protein>
    <submittedName>
        <fullName evidence="3">Glyoxylase-like metal-dependent hydrolase (Beta-lactamase superfamily II)</fullName>
    </submittedName>
</protein>
<dbReference type="PANTHER" id="PTHR23131">
    <property type="entry name" value="ENDORIBONUCLEASE LACTB2"/>
    <property type="match status" value="1"/>
</dbReference>
<dbReference type="SMART" id="SM00849">
    <property type="entry name" value="Lactamase_B"/>
    <property type="match status" value="1"/>
</dbReference>
<gene>
    <name evidence="3" type="ORF">J2S63_001325</name>
</gene>
<dbReference type="Pfam" id="PF00753">
    <property type="entry name" value="Lactamase_B"/>
    <property type="match status" value="1"/>
</dbReference>
<dbReference type="Gene3D" id="3.60.15.10">
    <property type="entry name" value="Ribonuclease Z/Hydroxyacylglutathione hydrolase-like"/>
    <property type="match status" value="1"/>
</dbReference>
<dbReference type="EMBL" id="JAVDYG010000001">
    <property type="protein sequence ID" value="MDR7361772.1"/>
    <property type="molecule type" value="Genomic_DNA"/>
</dbReference>
<reference evidence="3 4" key="1">
    <citation type="submission" date="2023-07" db="EMBL/GenBank/DDBJ databases">
        <title>Sequencing the genomes of 1000 actinobacteria strains.</title>
        <authorList>
            <person name="Klenk H.-P."/>
        </authorList>
    </citation>
    <scope>NUCLEOTIDE SEQUENCE [LARGE SCALE GENOMIC DNA]</scope>
    <source>
        <strain evidence="3 4">DSM 19426</strain>
    </source>
</reference>